<evidence type="ECO:0000313" key="1">
    <source>
        <dbReference type="EMBL" id="MCJ0742715.1"/>
    </source>
</evidence>
<dbReference type="Proteomes" id="UP001165460">
    <property type="component" value="Unassembled WGS sequence"/>
</dbReference>
<sequence>MKTVNLQLPSEQLPSKIDLSVYCPNAKGQYRSTCYAYAFAYTALSINYCVKHNITERKEVEENAFSPGFIASRHRQNTNFNYWCGRQGNYDIDLDIFGKDGCPKLIDFPPDCTATIPDNIFALASQTRLDKYEYIQTQNDTSVQAIEKIKIVLAHQVPVLIVVNLTKDFSNKLKNDCNTTLPSLYHGKKASGYHDICVIGYDDDPNSKYFGRFLIKNNYKTWGDSRNMAWVLYNDMMYMISQALYFTIL</sequence>
<reference evidence="1" key="1">
    <citation type="submission" date="2022-03" db="EMBL/GenBank/DDBJ databases">
        <authorList>
            <person name="Woo C.Y."/>
        </authorList>
    </citation>
    <scope>NUCLEOTIDE SEQUENCE</scope>
    <source>
        <strain evidence="1">CYS-01</strain>
    </source>
</reference>
<comment type="caution">
    <text evidence="1">The sequence shown here is derived from an EMBL/GenBank/DDBJ whole genome shotgun (WGS) entry which is preliminary data.</text>
</comment>
<accession>A0ABS9ZWM2</accession>
<gene>
    <name evidence="1" type="ORF">MMF97_08335</name>
</gene>
<dbReference type="RefSeq" id="WP_243361429.1">
    <property type="nucleotide sequence ID" value="NZ_JALGBH010000002.1"/>
</dbReference>
<evidence type="ECO:0008006" key="3">
    <source>
        <dbReference type="Google" id="ProtNLM"/>
    </source>
</evidence>
<name>A0ABS9ZWM2_9SPHI</name>
<dbReference type="SUPFAM" id="SSF54001">
    <property type="entry name" value="Cysteine proteinases"/>
    <property type="match status" value="1"/>
</dbReference>
<keyword evidence="2" id="KW-1185">Reference proteome</keyword>
<dbReference type="EMBL" id="JALGBH010000002">
    <property type="protein sequence ID" value="MCJ0742715.1"/>
    <property type="molecule type" value="Genomic_DNA"/>
</dbReference>
<evidence type="ECO:0000313" key="2">
    <source>
        <dbReference type="Proteomes" id="UP001165460"/>
    </source>
</evidence>
<protein>
    <recommendedName>
        <fullName evidence="3">Peptidase C1A papain C-terminal domain-containing protein</fullName>
    </recommendedName>
</protein>
<organism evidence="1 2">
    <name type="scientific">Pedobacter montanisoli</name>
    <dbReference type="NCBI Taxonomy" id="2923277"/>
    <lineage>
        <taxon>Bacteria</taxon>
        <taxon>Pseudomonadati</taxon>
        <taxon>Bacteroidota</taxon>
        <taxon>Sphingobacteriia</taxon>
        <taxon>Sphingobacteriales</taxon>
        <taxon>Sphingobacteriaceae</taxon>
        <taxon>Pedobacter</taxon>
    </lineage>
</organism>
<dbReference type="InterPro" id="IPR038765">
    <property type="entry name" value="Papain-like_cys_pep_sf"/>
</dbReference>
<proteinExistence type="predicted"/>
<dbReference type="Gene3D" id="3.90.70.10">
    <property type="entry name" value="Cysteine proteinases"/>
    <property type="match status" value="1"/>
</dbReference>